<dbReference type="PRINTS" id="PR00368">
    <property type="entry name" value="FADPNR"/>
</dbReference>
<dbReference type="InterPro" id="IPR050097">
    <property type="entry name" value="Ferredoxin-NADP_redctase_2"/>
</dbReference>
<feature type="domain" description="FAD/NAD(P)-binding" evidence="3">
    <location>
        <begin position="5"/>
        <end position="283"/>
    </location>
</feature>
<proteinExistence type="predicted"/>
<evidence type="ECO:0000256" key="1">
    <source>
        <dbReference type="ARBA" id="ARBA00022630"/>
    </source>
</evidence>
<dbReference type="STRING" id="1178516.AWR27_00045"/>
<dbReference type="KEGG" id="smon:AWR27_00045"/>
<dbReference type="InterPro" id="IPR023753">
    <property type="entry name" value="FAD/NAD-binding_dom"/>
</dbReference>
<dbReference type="AlphaFoldDB" id="A0A1P9WR96"/>
<evidence type="ECO:0000313" key="4">
    <source>
        <dbReference type="EMBL" id="AQG77883.1"/>
    </source>
</evidence>
<keyword evidence="5" id="KW-1185">Reference proteome</keyword>
<protein>
    <submittedName>
        <fullName evidence="4">Pyridine nucleotide-disulfide oxidoreductase</fullName>
    </submittedName>
</protein>
<dbReference type="GO" id="GO:0016491">
    <property type="term" value="F:oxidoreductase activity"/>
    <property type="evidence" value="ECO:0007669"/>
    <property type="project" value="UniProtKB-KW"/>
</dbReference>
<reference evidence="4 5" key="1">
    <citation type="submission" date="2016-01" db="EMBL/GenBank/DDBJ databases">
        <authorList>
            <person name="Oliw E.H."/>
        </authorList>
    </citation>
    <scope>NUCLEOTIDE SEQUENCE [LARGE SCALE GENOMIC DNA]</scope>
    <source>
        <strain evidence="4 5">DY10</strain>
    </source>
</reference>
<keyword evidence="2" id="KW-0560">Oxidoreductase</keyword>
<dbReference type="InterPro" id="IPR036188">
    <property type="entry name" value="FAD/NAD-bd_sf"/>
</dbReference>
<accession>A0A1P9WR96</accession>
<keyword evidence="1" id="KW-0285">Flavoprotein</keyword>
<evidence type="ECO:0000259" key="3">
    <source>
        <dbReference type="Pfam" id="PF07992"/>
    </source>
</evidence>
<evidence type="ECO:0000313" key="5">
    <source>
        <dbReference type="Proteomes" id="UP000187941"/>
    </source>
</evidence>
<name>A0A1P9WR96_9BACT</name>
<dbReference type="PANTHER" id="PTHR48105">
    <property type="entry name" value="THIOREDOXIN REDUCTASE 1-RELATED-RELATED"/>
    <property type="match status" value="1"/>
</dbReference>
<dbReference type="SUPFAM" id="SSF51905">
    <property type="entry name" value="FAD/NAD(P)-binding domain"/>
    <property type="match status" value="1"/>
</dbReference>
<organism evidence="4 5">
    <name type="scientific">Spirosoma montaniterrae</name>
    <dbReference type="NCBI Taxonomy" id="1178516"/>
    <lineage>
        <taxon>Bacteria</taxon>
        <taxon>Pseudomonadati</taxon>
        <taxon>Bacteroidota</taxon>
        <taxon>Cytophagia</taxon>
        <taxon>Cytophagales</taxon>
        <taxon>Cytophagaceae</taxon>
        <taxon>Spirosoma</taxon>
    </lineage>
</organism>
<dbReference type="RefSeq" id="WP_077129310.1">
    <property type="nucleotide sequence ID" value="NZ_CP014263.1"/>
</dbReference>
<dbReference type="OrthoDB" id="9806179at2"/>
<gene>
    <name evidence="4" type="ORF">AWR27_00045</name>
</gene>
<evidence type="ECO:0000256" key="2">
    <source>
        <dbReference type="ARBA" id="ARBA00023002"/>
    </source>
</evidence>
<dbReference type="Proteomes" id="UP000187941">
    <property type="component" value="Chromosome"/>
</dbReference>
<dbReference type="Pfam" id="PF07992">
    <property type="entry name" value="Pyr_redox_2"/>
    <property type="match status" value="1"/>
</dbReference>
<dbReference type="Gene3D" id="3.50.50.60">
    <property type="entry name" value="FAD/NAD(P)-binding domain"/>
    <property type="match status" value="2"/>
</dbReference>
<sequence>MESTDVLIIGGSYAGLSAALTLARSLRQVLVIDAGQPCNRQTPHSHNFITHDGTPPALIADRAREQVLAYPTVSFVHDFATEAARINSGFVVTTQSGRQYKARKVLLATGVVDQLPVIDGLAECWGISALHCPYCHGYEVAGQRIGVLANGDLAVEMVRLIQQWSKQVTLFTNGPATFSQEQKTLFQQLNVPVAESPVLAVVHQEGQVQHLQLADGSAQAVDALFVRPVVAHRNPLAEQLGCESNDMKLIQANEFGQTNVPGLYVAGDNSFPLRAVSVAVANGMKAGSFVNRELIEEDLIERLGAD</sequence>
<dbReference type="PRINTS" id="PR00469">
    <property type="entry name" value="PNDRDTASEII"/>
</dbReference>
<dbReference type="EMBL" id="CP014263">
    <property type="protein sequence ID" value="AQG77883.1"/>
    <property type="molecule type" value="Genomic_DNA"/>
</dbReference>